<comment type="caution">
    <text evidence="2">The sequence shown here is derived from an EMBL/GenBank/DDBJ whole genome shotgun (WGS) entry which is preliminary data.</text>
</comment>
<organism evidence="2 3">
    <name type="scientific">Oedothorax gibbosus</name>
    <dbReference type="NCBI Taxonomy" id="931172"/>
    <lineage>
        <taxon>Eukaryota</taxon>
        <taxon>Metazoa</taxon>
        <taxon>Ecdysozoa</taxon>
        <taxon>Arthropoda</taxon>
        <taxon>Chelicerata</taxon>
        <taxon>Arachnida</taxon>
        <taxon>Araneae</taxon>
        <taxon>Araneomorphae</taxon>
        <taxon>Entelegynae</taxon>
        <taxon>Araneoidea</taxon>
        <taxon>Linyphiidae</taxon>
        <taxon>Erigoninae</taxon>
        <taxon>Oedothorax</taxon>
    </lineage>
</organism>
<evidence type="ECO:0000313" key="3">
    <source>
        <dbReference type="Proteomes" id="UP000827092"/>
    </source>
</evidence>
<evidence type="ECO:0000256" key="1">
    <source>
        <dbReference type="SAM" id="MobiDB-lite"/>
    </source>
</evidence>
<dbReference type="AlphaFoldDB" id="A0AAV6TR98"/>
<feature type="region of interest" description="Disordered" evidence="1">
    <location>
        <begin position="1"/>
        <end position="23"/>
    </location>
</feature>
<evidence type="ECO:0000313" key="2">
    <source>
        <dbReference type="EMBL" id="KAG8174430.1"/>
    </source>
</evidence>
<keyword evidence="3" id="KW-1185">Reference proteome</keyword>
<accession>A0AAV6TR98</accession>
<protein>
    <submittedName>
        <fullName evidence="2">Uncharacterized protein</fullName>
    </submittedName>
</protein>
<gene>
    <name evidence="2" type="ORF">JTE90_021998</name>
</gene>
<dbReference type="Proteomes" id="UP000827092">
    <property type="component" value="Unassembled WGS sequence"/>
</dbReference>
<name>A0AAV6TR98_9ARAC</name>
<reference evidence="2 3" key="1">
    <citation type="journal article" date="2022" name="Nat. Ecol. Evol.">
        <title>A masculinizing supergene underlies an exaggerated male reproductive morph in a spider.</title>
        <authorList>
            <person name="Hendrickx F."/>
            <person name="De Corte Z."/>
            <person name="Sonet G."/>
            <person name="Van Belleghem S.M."/>
            <person name="Kostlbacher S."/>
            <person name="Vangestel C."/>
        </authorList>
    </citation>
    <scope>NUCLEOTIDE SEQUENCE [LARGE SCALE GENOMIC DNA]</scope>
    <source>
        <strain evidence="2">W744_W776</strain>
    </source>
</reference>
<dbReference type="EMBL" id="JAFNEN010001221">
    <property type="protein sequence ID" value="KAG8174430.1"/>
    <property type="molecule type" value="Genomic_DNA"/>
</dbReference>
<proteinExistence type="predicted"/>
<sequence length="117" mass="13125">MPRRKASRNAGQQNVSKRWCPENAKETVSNSSARLVADGPADVPAANNLNKRFSSVESHVNTSFKNESKFSNCDSPNYVLVDISMLSKLFTNQLCNECKRPTLKVQIGRKFGFCHQF</sequence>